<gene>
    <name evidence="3" type="ORF">LEM8419_00596</name>
</gene>
<keyword evidence="4" id="KW-1185">Reference proteome</keyword>
<evidence type="ECO:0008006" key="5">
    <source>
        <dbReference type="Google" id="ProtNLM"/>
    </source>
</evidence>
<reference evidence="3" key="1">
    <citation type="submission" date="2021-12" db="EMBL/GenBank/DDBJ databases">
        <authorList>
            <person name="Rodrigo-Torres L."/>
            <person name="Arahal R. D."/>
            <person name="Lucena T."/>
        </authorList>
    </citation>
    <scope>NUCLEOTIDE SEQUENCE</scope>
    <source>
        <strain evidence="3">CECT 8419</strain>
    </source>
</reference>
<dbReference type="SUPFAM" id="SSF49313">
    <property type="entry name" value="Cadherin-like"/>
    <property type="match status" value="1"/>
</dbReference>
<dbReference type="InterPro" id="IPR022409">
    <property type="entry name" value="PKD/Chitinase_dom"/>
</dbReference>
<accession>A0ABM9AX32</accession>
<protein>
    <recommendedName>
        <fullName evidence="5">T9SS type A sorting domain-containing protein</fullName>
    </recommendedName>
</protein>
<dbReference type="InterPro" id="IPR000601">
    <property type="entry name" value="PKD_dom"/>
</dbReference>
<evidence type="ECO:0000313" key="4">
    <source>
        <dbReference type="Proteomes" id="UP000837803"/>
    </source>
</evidence>
<sequence length="904" mass="96453">MRCIATTGTLRALLCVFLVAIGLAELSGQAVIRLENLTKVPGSDRGFPADDYYTFQRTLNPVNSVGQRTLHTERSGIRIHNDGTTPLRITRLSTTDTSNFTISGVTIPTGGLSIAAGSSIDAQINFVTDQGEPKRLVTENLLLESNASNPTDAEATLRGAYLTLTEGNNEVSAQQVFQAFGFTTTFGRDSSGELVVRPSSDYPTAQQVDAGREGDMILSSYFVQADPALPIRMIQLSALHAPGGAPTELRDTLSRAVLGSMLYNHGPLYHQTLLPRASNTSEDVAGAFTDRIDQPFQILIAGYRTSGGGLNNLRKDELLGVRVYLARDRNGRVIPNEYIVNQDYIGNNGCGTAGSANCDWNDNTSYIINARPLAVPTSGRIANVTATVGEVLTYSVNGAFDKGYPGNRLSYTATLASGQALPGWITVDSLSGTLRIDAPAAALGDVYPIRVTATDYNLLTSSSSFTLLIDGAADCTVTAGGANNTQVLDCTTGSVQLLGTSSTDTYAWSGPNGFTSAEARPTVTVAGTYVLRGGAGCDRSSTVDVLAASNCDGTPPAENQPPVAIARANPSDGEAPLRVRLRGGNSVDLDGQIVSYDWRWTQGAASGKNVEVVFARGTYCITLTVTDDRGATGADTICIDAGEAVVRQDSVFLEAECAEVGVQWAVDSTASGVTYAAPLENRESDSPPDDAPANRLRFEARNMAEGFYRIAARVAAAGSSSDSYWVRVNDGSWYNWSSGIAAGGEFQWNLRPGEEYFFEGTNTIDVALREAGAQLDKIYLSRSARLPTTAGTLGINCSDTTSVDTTTTVDTTLTSLFNPPLSLELQVYPNPATTNLSLRYVSTWSGPVTLFVIDVHGRRIREQEFRKSATEFSTVVQVADLPQGAYRLLLIEGQRRGVIPFLRL</sequence>
<feature type="domain" description="Dystroglycan-type cadherin-like" evidence="2">
    <location>
        <begin position="376"/>
        <end position="476"/>
    </location>
</feature>
<dbReference type="SMART" id="SM00736">
    <property type="entry name" value="CADG"/>
    <property type="match status" value="1"/>
</dbReference>
<organism evidence="3 4">
    <name type="scientific">Neolewinella maritima</name>
    <dbReference type="NCBI Taxonomy" id="1383882"/>
    <lineage>
        <taxon>Bacteria</taxon>
        <taxon>Pseudomonadati</taxon>
        <taxon>Bacteroidota</taxon>
        <taxon>Saprospiria</taxon>
        <taxon>Saprospirales</taxon>
        <taxon>Lewinellaceae</taxon>
        <taxon>Neolewinella</taxon>
    </lineage>
</organism>
<feature type="domain" description="PKD/Chitinase" evidence="1">
    <location>
        <begin position="563"/>
        <end position="644"/>
    </location>
</feature>
<dbReference type="InterPro" id="IPR035986">
    <property type="entry name" value="PKD_dom_sf"/>
</dbReference>
<dbReference type="CDD" id="cd00146">
    <property type="entry name" value="PKD"/>
    <property type="match status" value="1"/>
</dbReference>
<evidence type="ECO:0000259" key="2">
    <source>
        <dbReference type="SMART" id="SM00736"/>
    </source>
</evidence>
<dbReference type="Gene3D" id="2.60.40.10">
    <property type="entry name" value="Immunoglobulins"/>
    <property type="match status" value="3"/>
</dbReference>
<dbReference type="Proteomes" id="UP000837803">
    <property type="component" value="Unassembled WGS sequence"/>
</dbReference>
<proteinExistence type="predicted"/>
<dbReference type="InterPro" id="IPR006644">
    <property type="entry name" value="Cadg"/>
</dbReference>
<dbReference type="SUPFAM" id="SSF49299">
    <property type="entry name" value="PKD domain"/>
    <property type="match status" value="1"/>
</dbReference>
<dbReference type="Pfam" id="PF18911">
    <property type="entry name" value="PKD_4"/>
    <property type="match status" value="1"/>
</dbReference>
<dbReference type="Pfam" id="PF05345">
    <property type="entry name" value="He_PIG"/>
    <property type="match status" value="1"/>
</dbReference>
<dbReference type="EMBL" id="CAKLPZ010000001">
    <property type="protein sequence ID" value="CAH0999298.1"/>
    <property type="molecule type" value="Genomic_DNA"/>
</dbReference>
<evidence type="ECO:0000259" key="1">
    <source>
        <dbReference type="SMART" id="SM00089"/>
    </source>
</evidence>
<evidence type="ECO:0000313" key="3">
    <source>
        <dbReference type="EMBL" id="CAH0999298.1"/>
    </source>
</evidence>
<dbReference type="InterPro" id="IPR013783">
    <property type="entry name" value="Ig-like_fold"/>
</dbReference>
<dbReference type="InterPro" id="IPR015919">
    <property type="entry name" value="Cadherin-like_sf"/>
</dbReference>
<dbReference type="Gene3D" id="2.60.120.260">
    <property type="entry name" value="Galactose-binding domain-like"/>
    <property type="match status" value="1"/>
</dbReference>
<comment type="caution">
    <text evidence="3">The sequence shown here is derived from an EMBL/GenBank/DDBJ whole genome shotgun (WGS) entry which is preliminary data.</text>
</comment>
<name>A0ABM9AX32_9BACT</name>
<dbReference type="SMART" id="SM00089">
    <property type="entry name" value="PKD"/>
    <property type="match status" value="1"/>
</dbReference>